<gene>
    <name evidence="2" type="ORF">Tci_046995</name>
</gene>
<evidence type="ECO:0000256" key="1">
    <source>
        <dbReference type="SAM" id="MobiDB-lite"/>
    </source>
</evidence>
<organism evidence="2">
    <name type="scientific">Tanacetum cinerariifolium</name>
    <name type="common">Dalmatian daisy</name>
    <name type="synonym">Chrysanthemum cinerariifolium</name>
    <dbReference type="NCBI Taxonomy" id="118510"/>
    <lineage>
        <taxon>Eukaryota</taxon>
        <taxon>Viridiplantae</taxon>
        <taxon>Streptophyta</taxon>
        <taxon>Embryophyta</taxon>
        <taxon>Tracheophyta</taxon>
        <taxon>Spermatophyta</taxon>
        <taxon>Magnoliopsida</taxon>
        <taxon>eudicotyledons</taxon>
        <taxon>Gunneridae</taxon>
        <taxon>Pentapetalae</taxon>
        <taxon>asterids</taxon>
        <taxon>campanulids</taxon>
        <taxon>Asterales</taxon>
        <taxon>Asteraceae</taxon>
        <taxon>Asteroideae</taxon>
        <taxon>Anthemideae</taxon>
        <taxon>Anthemidinae</taxon>
        <taxon>Tanacetum</taxon>
    </lineage>
</organism>
<protein>
    <submittedName>
        <fullName evidence="2">Uncharacterized protein</fullName>
    </submittedName>
</protein>
<reference evidence="2" key="1">
    <citation type="journal article" date="2019" name="Sci. Rep.">
        <title>Draft genome of Tanacetum cinerariifolium, the natural source of mosquito coil.</title>
        <authorList>
            <person name="Yamashiro T."/>
            <person name="Shiraishi A."/>
            <person name="Satake H."/>
            <person name="Nakayama K."/>
        </authorList>
    </citation>
    <scope>NUCLEOTIDE SEQUENCE</scope>
</reference>
<feature type="region of interest" description="Disordered" evidence="1">
    <location>
        <begin position="258"/>
        <end position="281"/>
    </location>
</feature>
<dbReference type="EMBL" id="BKCJ010006997">
    <property type="protein sequence ID" value="GEU75017.1"/>
    <property type="molecule type" value="Genomic_DNA"/>
</dbReference>
<evidence type="ECO:0000313" key="2">
    <source>
        <dbReference type="EMBL" id="GEU75017.1"/>
    </source>
</evidence>
<accession>A0A6L2MNV8</accession>
<dbReference type="AlphaFoldDB" id="A0A6L2MNV8"/>
<feature type="region of interest" description="Disordered" evidence="1">
    <location>
        <begin position="328"/>
        <end position="408"/>
    </location>
</feature>
<feature type="compositionally biased region" description="Acidic residues" evidence="1">
    <location>
        <begin position="330"/>
        <end position="339"/>
    </location>
</feature>
<feature type="compositionally biased region" description="Acidic residues" evidence="1">
    <location>
        <begin position="355"/>
        <end position="384"/>
    </location>
</feature>
<name>A0A6L2MNV8_TANCI</name>
<sequence>MTFEEVEAKFNYVYKQMEHFIPMGSKEEAERYKRKAIRFDQESLKKLKSSEDVIEEAKSTDEIPKEKIKEMMQLILIEEVYIEALQSNIRLLNGRFIKRDRGATGRSLGWEEAQLVIMTAKDKETFMLVEKDYPLRKGLTFVMICYKLQVENFSQMANDLVLKIYKIANSPRQQVYGRNVGNKMHKAFPLLVRKFPLPEGTSHCLNKNATARRKVMPLPEDCTASRPRIFNIPLPPTSGGVTDWHLEPRFIENQPDSLEAAPQSPIQTPPVPQDGDEREPMFIQPHDPDYIPGPMYPEYIPLEDEHILLAEEQPLPLVVSPTAELPEYVAESDPEEDPKEYENKETEDGPVDYPMDGEDDGDDNDNNSSRDDDDDEDEEEEEEEHLASADSTIVIPTDERVSPSEGAGPAEVERLLAMPTPSLSPLTSLSPPSTGERLARHSGWPPLRHLLMQLPSPPLPPPLYIPPHVDHRDDILEIEMPPRKSTLDDEARRRGIGEAGYGIRDTWVDPAETVPEIAPMIVGEVNTRVTELAELHGHDTQDLYALLEDAQDSRTRISQ</sequence>
<comment type="caution">
    <text evidence="2">The sequence shown here is derived from an EMBL/GenBank/DDBJ whole genome shotgun (WGS) entry which is preliminary data.</text>
</comment>
<proteinExistence type="predicted"/>